<accession>A0A2A9NH18</accession>
<dbReference type="Pfam" id="PF00501">
    <property type="entry name" value="AMP-binding"/>
    <property type="match status" value="1"/>
</dbReference>
<gene>
    <name evidence="3" type="ORF">AMATHDRAFT_198749</name>
</gene>
<dbReference type="InterPro" id="IPR020845">
    <property type="entry name" value="AMP-binding_CS"/>
</dbReference>
<dbReference type="Proteomes" id="UP000242287">
    <property type="component" value="Unassembled WGS sequence"/>
</dbReference>
<dbReference type="GO" id="GO:0016405">
    <property type="term" value="F:CoA-ligase activity"/>
    <property type="evidence" value="ECO:0007669"/>
    <property type="project" value="TreeGrafter"/>
</dbReference>
<dbReference type="Gene3D" id="3.30.300.30">
    <property type="match status" value="1"/>
</dbReference>
<dbReference type="PANTHER" id="PTHR24096">
    <property type="entry name" value="LONG-CHAIN-FATTY-ACID--COA LIGASE"/>
    <property type="match status" value="1"/>
</dbReference>
<dbReference type="InterPro" id="IPR000873">
    <property type="entry name" value="AMP-dep_synth/lig_dom"/>
</dbReference>
<dbReference type="Gene3D" id="2.30.38.10">
    <property type="entry name" value="Luciferase, Domain 3"/>
    <property type="match status" value="1"/>
</dbReference>
<dbReference type="AlphaFoldDB" id="A0A2A9NH18"/>
<protein>
    <submittedName>
        <fullName evidence="3">Uncharacterized protein</fullName>
    </submittedName>
</protein>
<dbReference type="STRING" id="703135.A0A2A9NH18"/>
<dbReference type="InterPro" id="IPR025110">
    <property type="entry name" value="AMP-bd_C"/>
</dbReference>
<evidence type="ECO:0000313" key="4">
    <source>
        <dbReference type="Proteomes" id="UP000242287"/>
    </source>
</evidence>
<dbReference type="PROSITE" id="PS00455">
    <property type="entry name" value="AMP_BINDING"/>
    <property type="match status" value="1"/>
</dbReference>
<dbReference type="OrthoDB" id="6509636at2759"/>
<dbReference type="InterPro" id="IPR045851">
    <property type="entry name" value="AMP-bd_C_sf"/>
</dbReference>
<dbReference type="Pfam" id="PF13193">
    <property type="entry name" value="AMP-binding_C"/>
    <property type="match status" value="1"/>
</dbReference>
<dbReference type="PANTHER" id="PTHR24096:SF422">
    <property type="entry name" value="BCDNA.GH02901"/>
    <property type="match status" value="1"/>
</dbReference>
<dbReference type="Gene3D" id="3.40.50.980">
    <property type="match status" value="2"/>
</dbReference>
<evidence type="ECO:0000259" key="1">
    <source>
        <dbReference type="Pfam" id="PF00501"/>
    </source>
</evidence>
<proteinExistence type="predicted"/>
<dbReference type="SUPFAM" id="SSF56801">
    <property type="entry name" value="Acetyl-CoA synthetase-like"/>
    <property type="match status" value="1"/>
</dbReference>
<evidence type="ECO:0000313" key="3">
    <source>
        <dbReference type="EMBL" id="PFH46943.1"/>
    </source>
</evidence>
<name>A0A2A9NH18_9AGAR</name>
<feature type="domain" description="AMP-binding enzyme C-terminal" evidence="2">
    <location>
        <begin position="490"/>
        <end position="577"/>
    </location>
</feature>
<evidence type="ECO:0000259" key="2">
    <source>
        <dbReference type="Pfam" id="PF13193"/>
    </source>
</evidence>
<dbReference type="EMBL" id="KZ302146">
    <property type="protein sequence ID" value="PFH46943.1"/>
    <property type="molecule type" value="Genomic_DNA"/>
</dbReference>
<keyword evidence="4" id="KW-1185">Reference proteome</keyword>
<feature type="domain" description="AMP-dependent synthetase/ligase" evidence="1">
    <location>
        <begin position="63"/>
        <end position="440"/>
    </location>
</feature>
<sequence length="598" mass="65590">MSIVSSIAAPLVPPPDDVTIPEFFLDGKRRHPTEPMVDREIPSLIEENTGRRIFLGEVSLPGMRTRTDHLARSLKQRWDIRDGDIVSLITPNHVDYPVCIWAVHRLRGVVAATSPTLTKDELVFTLNISKPKLIICHVDNLEVTVRAAAAIGFIEKNIIVLDGEKKSDSGTHKAVDGLVKEGGRLPGVHVQPLKPGEAKSKLAFLCFSSGTTGKPKGVCISHYNLICNVLQVATFKRVNEDYTTYDRRRHRPGDVCSGGESVIMPNSVSYLNRNAVLPLYHIYGLVVNLHFIIYAKMTLVVSQKFDFLKMLQSIKEYRMTHLMIVPPQAVLLCKHPAAANADLSSVRYCMVAGAPVTAELVKQLVERLPGVELGQGYGMTESCAAVSMWPVTQRVGTLGSGGQLVSGTFAKVIKTDGTLAKVGEKGELWIKGGQVSPGYYMDEEATREMFVDGWLRTGDEVMFQPNGDLFIVDRIKELIKVKGNQVAPAELEGHLLEHPDVADAGVIGVQDDYSGEVPLAYIVLQPDLAQLVKADQKRAAQAKEALFTHVSTTKSKHKWLTGGIEFIDVLPKSPSGKILRRVLREMAAVKTSPVSAKL</sequence>
<reference evidence="3 4" key="1">
    <citation type="submission" date="2014-02" db="EMBL/GenBank/DDBJ databases">
        <title>Transposable element dynamics among asymbiotic and ectomycorrhizal Amanita fungi.</title>
        <authorList>
            <consortium name="DOE Joint Genome Institute"/>
            <person name="Hess J."/>
            <person name="Skrede I."/>
            <person name="Wolfe B."/>
            <person name="LaButti K."/>
            <person name="Ohm R.A."/>
            <person name="Grigoriev I.V."/>
            <person name="Pringle A."/>
        </authorList>
    </citation>
    <scope>NUCLEOTIDE SEQUENCE [LARGE SCALE GENOMIC DNA]</scope>
    <source>
        <strain evidence="3 4">SKay4041</strain>
    </source>
</reference>
<organism evidence="3 4">
    <name type="scientific">Amanita thiersii Skay4041</name>
    <dbReference type="NCBI Taxonomy" id="703135"/>
    <lineage>
        <taxon>Eukaryota</taxon>
        <taxon>Fungi</taxon>
        <taxon>Dikarya</taxon>
        <taxon>Basidiomycota</taxon>
        <taxon>Agaricomycotina</taxon>
        <taxon>Agaricomycetes</taxon>
        <taxon>Agaricomycetidae</taxon>
        <taxon>Agaricales</taxon>
        <taxon>Pluteineae</taxon>
        <taxon>Amanitaceae</taxon>
        <taxon>Amanita</taxon>
    </lineage>
</organism>